<keyword evidence="1" id="KW-1133">Transmembrane helix</keyword>
<dbReference type="EMBL" id="LAZR01004097">
    <property type="protein sequence ID" value="KKN11825.1"/>
    <property type="molecule type" value="Genomic_DNA"/>
</dbReference>
<comment type="caution">
    <text evidence="2">The sequence shown here is derived from an EMBL/GenBank/DDBJ whole genome shotgun (WGS) entry which is preliminary data.</text>
</comment>
<name>A0A0F9MX46_9ZZZZ</name>
<reference evidence="2" key="1">
    <citation type="journal article" date="2015" name="Nature">
        <title>Complex archaea that bridge the gap between prokaryotes and eukaryotes.</title>
        <authorList>
            <person name="Spang A."/>
            <person name="Saw J.H."/>
            <person name="Jorgensen S.L."/>
            <person name="Zaremba-Niedzwiedzka K."/>
            <person name="Martijn J."/>
            <person name="Lind A.E."/>
            <person name="van Eijk R."/>
            <person name="Schleper C."/>
            <person name="Guy L."/>
            <person name="Ettema T.J."/>
        </authorList>
    </citation>
    <scope>NUCLEOTIDE SEQUENCE</scope>
</reference>
<gene>
    <name evidence="2" type="ORF">LCGC14_1022780</name>
</gene>
<dbReference type="AlphaFoldDB" id="A0A0F9MX46"/>
<evidence type="ECO:0000313" key="2">
    <source>
        <dbReference type="EMBL" id="KKN11825.1"/>
    </source>
</evidence>
<organism evidence="2">
    <name type="scientific">marine sediment metagenome</name>
    <dbReference type="NCBI Taxonomy" id="412755"/>
    <lineage>
        <taxon>unclassified sequences</taxon>
        <taxon>metagenomes</taxon>
        <taxon>ecological metagenomes</taxon>
    </lineage>
</organism>
<proteinExistence type="predicted"/>
<keyword evidence="1" id="KW-0812">Transmembrane</keyword>
<feature type="transmembrane region" description="Helical" evidence="1">
    <location>
        <begin position="45"/>
        <end position="63"/>
    </location>
</feature>
<sequence>MPKQNEWSVWAVLFANLFVLTAGVLSAVIFVLRIAHQATPSYPDALGLGAVWALFLSSLWMALTRPRRTP</sequence>
<keyword evidence="1" id="KW-0472">Membrane</keyword>
<protein>
    <submittedName>
        <fullName evidence="2">Uncharacterized protein</fullName>
    </submittedName>
</protein>
<accession>A0A0F9MX46</accession>
<feature type="transmembrane region" description="Helical" evidence="1">
    <location>
        <begin position="7"/>
        <end position="33"/>
    </location>
</feature>
<evidence type="ECO:0000256" key="1">
    <source>
        <dbReference type="SAM" id="Phobius"/>
    </source>
</evidence>